<feature type="domain" description="Response regulatory" evidence="8">
    <location>
        <begin position="2"/>
        <end position="116"/>
    </location>
</feature>
<dbReference type="CDD" id="cd00009">
    <property type="entry name" value="AAA"/>
    <property type="match status" value="1"/>
</dbReference>
<dbReference type="PANTHER" id="PTHR32071:SF21">
    <property type="entry name" value="TRANSCRIPTIONAL REGULATORY PROTEIN FLGR"/>
    <property type="match status" value="1"/>
</dbReference>
<dbReference type="PRINTS" id="PR01590">
    <property type="entry name" value="HTHFIS"/>
</dbReference>
<dbReference type="InterPro" id="IPR027417">
    <property type="entry name" value="P-loop_NTPase"/>
</dbReference>
<dbReference type="PROSITE" id="PS00688">
    <property type="entry name" value="SIGMA54_INTERACT_3"/>
    <property type="match status" value="1"/>
</dbReference>
<organism evidence="9 10">
    <name type="scientific">Desulfacinum infernum DSM 9756</name>
    <dbReference type="NCBI Taxonomy" id="1121391"/>
    <lineage>
        <taxon>Bacteria</taxon>
        <taxon>Pseudomonadati</taxon>
        <taxon>Thermodesulfobacteriota</taxon>
        <taxon>Syntrophobacteria</taxon>
        <taxon>Syntrophobacterales</taxon>
        <taxon>Syntrophobacteraceae</taxon>
        <taxon>Desulfacinum</taxon>
    </lineage>
</organism>
<gene>
    <name evidence="9" type="ORF">SAMN02745206_00566</name>
</gene>
<dbReference type="InterPro" id="IPR025662">
    <property type="entry name" value="Sigma_54_int_dom_ATP-bd_1"/>
</dbReference>
<name>A0A1M4UTZ8_9BACT</name>
<dbReference type="GO" id="GO:0006355">
    <property type="term" value="P:regulation of DNA-templated transcription"/>
    <property type="evidence" value="ECO:0007669"/>
    <property type="project" value="InterPro"/>
</dbReference>
<proteinExistence type="predicted"/>
<dbReference type="GO" id="GO:0005524">
    <property type="term" value="F:ATP binding"/>
    <property type="evidence" value="ECO:0007669"/>
    <property type="project" value="UniProtKB-KW"/>
</dbReference>
<dbReference type="InterPro" id="IPR002197">
    <property type="entry name" value="HTH_Fis"/>
</dbReference>
<dbReference type="AlphaFoldDB" id="A0A1M4UTZ8"/>
<keyword evidence="1" id="KW-0547">Nucleotide-binding</keyword>
<dbReference type="Pfam" id="PF00072">
    <property type="entry name" value="Response_reg"/>
    <property type="match status" value="1"/>
</dbReference>
<keyword evidence="3" id="KW-0805">Transcription regulation</keyword>
<dbReference type="InterPro" id="IPR001789">
    <property type="entry name" value="Sig_transdc_resp-reg_receiver"/>
</dbReference>
<evidence type="ECO:0000259" key="8">
    <source>
        <dbReference type="PROSITE" id="PS50110"/>
    </source>
</evidence>
<evidence type="ECO:0000313" key="10">
    <source>
        <dbReference type="Proteomes" id="UP000184076"/>
    </source>
</evidence>
<evidence type="ECO:0000256" key="5">
    <source>
        <dbReference type="ARBA" id="ARBA00023163"/>
    </source>
</evidence>
<dbReference type="InterPro" id="IPR025943">
    <property type="entry name" value="Sigma_54_int_dom_ATP-bd_2"/>
</dbReference>
<evidence type="ECO:0000256" key="6">
    <source>
        <dbReference type="PROSITE-ProRule" id="PRU00169"/>
    </source>
</evidence>
<evidence type="ECO:0000256" key="3">
    <source>
        <dbReference type="ARBA" id="ARBA00023015"/>
    </source>
</evidence>
<evidence type="ECO:0000259" key="7">
    <source>
        <dbReference type="PROSITE" id="PS50045"/>
    </source>
</evidence>
<dbReference type="InterPro" id="IPR003593">
    <property type="entry name" value="AAA+_ATPase"/>
</dbReference>
<dbReference type="EMBL" id="FQVB01000005">
    <property type="protein sequence ID" value="SHE60070.1"/>
    <property type="molecule type" value="Genomic_DNA"/>
</dbReference>
<dbReference type="OrthoDB" id="9763792at2"/>
<dbReference type="SUPFAM" id="SSF52540">
    <property type="entry name" value="P-loop containing nucleoside triphosphate hydrolases"/>
    <property type="match status" value="1"/>
</dbReference>
<dbReference type="Pfam" id="PF00158">
    <property type="entry name" value="Sigma54_activat"/>
    <property type="match status" value="1"/>
</dbReference>
<evidence type="ECO:0000256" key="2">
    <source>
        <dbReference type="ARBA" id="ARBA00022840"/>
    </source>
</evidence>
<dbReference type="SMART" id="SM00382">
    <property type="entry name" value="AAA"/>
    <property type="match status" value="1"/>
</dbReference>
<dbReference type="Pfam" id="PF25601">
    <property type="entry name" value="AAA_lid_14"/>
    <property type="match status" value="1"/>
</dbReference>
<dbReference type="Gene3D" id="3.40.50.2300">
    <property type="match status" value="1"/>
</dbReference>
<dbReference type="InterPro" id="IPR025944">
    <property type="entry name" value="Sigma_54_int_dom_CS"/>
</dbReference>
<protein>
    <submittedName>
        <fullName evidence="9">Two-component system, response regulator FlrC</fullName>
    </submittedName>
</protein>
<dbReference type="Proteomes" id="UP000184076">
    <property type="component" value="Unassembled WGS sequence"/>
</dbReference>
<dbReference type="PANTHER" id="PTHR32071">
    <property type="entry name" value="TRANSCRIPTIONAL REGULATORY PROTEIN"/>
    <property type="match status" value="1"/>
</dbReference>
<dbReference type="Gene3D" id="1.10.10.60">
    <property type="entry name" value="Homeodomain-like"/>
    <property type="match status" value="1"/>
</dbReference>
<evidence type="ECO:0000256" key="1">
    <source>
        <dbReference type="ARBA" id="ARBA00022741"/>
    </source>
</evidence>
<dbReference type="SUPFAM" id="SSF52172">
    <property type="entry name" value="CheY-like"/>
    <property type="match status" value="1"/>
</dbReference>
<reference evidence="10" key="1">
    <citation type="submission" date="2016-11" db="EMBL/GenBank/DDBJ databases">
        <authorList>
            <person name="Varghese N."/>
            <person name="Submissions S."/>
        </authorList>
    </citation>
    <scope>NUCLEOTIDE SEQUENCE [LARGE SCALE GENOMIC DNA]</scope>
    <source>
        <strain evidence="10">DSM 9756</strain>
    </source>
</reference>
<dbReference type="RefSeq" id="WP_073036730.1">
    <property type="nucleotide sequence ID" value="NZ_FQVB01000005.1"/>
</dbReference>
<keyword evidence="2" id="KW-0067">ATP-binding</keyword>
<dbReference type="FunFam" id="3.40.50.300:FF:000006">
    <property type="entry name" value="DNA-binding transcriptional regulator NtrC"/>
    <property type="match status" value="1"/>
</dbReference>
<evidence type="ECO:0000313" key="9">
    <source>
        <dbReference type="EMBL" id="SHE60070.1"/>
    </source>
</evidence>
<dbReference type="GO" id="GO:0000160">
    <property type="term" value="P:phosphorelay signal transduction system"/>
    <property type="evidence" value="ECO:0007669"/>
    <property type="project" value="InterPro"/>
</dbReference>
<keyword evidence="6" id="KW-0597">Phosphoprotein</keyword>
<dbReference type="SMART" id="SM00448">
    <property type="entry name" value="REC"/>
    <property type="match status" value="1"/>
</dbReference>
<keyword evidence="10" id="KW-1185">Reference proteome</keyword>
<dbReference type="Gene3D" id="1.10.8.60">
    <property type="match status" value="1"/>
</dbReference>
<dbReference type="InterPro" id="IPR058031">
    <property type="entry name" value="AAA_lid_NorR"/>
</dbReference>
<keyword evidence="4" id="KW-0238">DNA-binding</keyword>
<dbReference type="GO" id="GO:0043565">
    <property type="term" value="F:sequence-specific DNA binding"/>
    <property type="evidence" value="ECO:0007669"/>
    <property type="project" value="InterPro"/>
</dbReference>
<evidence type="ECO:0000256" key="4">
    <source>
        <dbReference type="ARBA" id="ARBA00023125"/>
    </source>
</evidence>
<feature type="modified residue" description="4-aspartylphosphate" evidence="6">
    <location>
        <position position="53"/>
    </location>
</feature>
<keyword evidence="5" id="KW-0804">Transcription</keyword>
<dbReference type="Pfam" id="PF02954">
    <property type="entry name" value="HTH_8"/>
    <property type="match status" value="1"/>
</dbReference>
<sequence>MRILVIEPDPKEAQILQHILSDLGHQCATTSRYDGAWDLVERFRPGAALVALDGDSSPLVQFLRKTQGLEEPLPVIVVTRAPNLEDAVEMMKHGAHDFWVHPITRERLEKALGWLEGRDRSSGSPDPIAQPSRVIITQNPTMIRLKAMAAKVAASRATVFIQGESGTGKELFANYIHTHSRRSGAPFLAVNCAALPENLLESELFGYEKGAFTGANRLRKGKFELADKGTLLLDEVTEIPIHLQAKLLRVLQEGEVDRLGGRLPVPVDVRVIATTNLNVAEAVKENRFRKDLYYRLNVIPLRIPPLRERRDDLPLLVVHFLKKFRELHGTRTTEVAPEALRKMEAYPWPGNVRELENVVQRAVLIHDEKILQPQHIDFDPVEDLDAPQDLPLMSIGEMERRMIHKALETTEGNRTRAAELLGISVRTLRNKLNDYKQLSGDSAA</sequence>
<dbReference type="InterPro" id="IPR009057">
    <property type="entry name" value="Homeodomain-like_sf"/>
</dbReference>
<dbReference type="PROSITE" id="PS50045">
    <property type="entry name" value="SIGMA54_INTERACT_4"/>
    <property type="match status" value="1"/>
</dbReference>
<dbReference type="SUPFAM" id="SSF46689">
    <property type="entry name" value="Homeodomain-like"/>
    <property type="match status" value="1"/>
</dbReference>
<accession>A0A1M4UTZ8</accession>
<feature type="domain" description="Sigma-54 factor interaction" evidence="7">
    <location>
        <begin position="135"/>
        <end position="364"/>
    </location>
</feature>
<dbReference type="PROSITE" id="PS00675">
    <property type="entry name" value="SIGMA54_INTERACT_1"/>
    <property type="match status" value="1"/>
</dbReference>
<dbReference type="PROSITE" id="PS00676">
    <property type="entry name" value="SIGMA54_INTERACT_2"/>
    <property type="match status" value="1"/>
</dbReference>
<dbReference type="InterPro" id="IPR011006">
    <property type="entry name" value="CheY-like_superfamily"/>
</dbReference>
<dbReference type="STRING" id="1121391.SAMN02745206_00566"/>
<dbReference type="PROSITE" id="PS50110">
    <property type="entry name" value="RESPONSE_REGULATORY"/>
    <property type="match status" value="1"/>
</dbReference>
<dbReference type="InterPro" id="IPR002078">
    <property type="entry name" value="Sigma_54_int"/>
</dbReference>
<dbReference type="Gene3D" id="3.40.50.300">
    <property type="entry name" value="P-loop containing nucleotide triphosphate hydrolases"/>
    <property type="match status" value="1"/>
</dbReference>